<feature type="transmembrane region" description="Helical" evidence="7">
    <location>
        <begin position="163"/>
        <end position="181"/>
    </location>
</feature>
<dbReference type="EMBL" id="BAABCN010000012">
    <property type="protein sequence ID" value="GAA3888967.1"/>
    <property type="molecule type" value="Genomic_DNA"/>
</dbReference>
<evidence type="ECO:0000256" key="7">
    <source>
        <dbReference type="SAM" id="Phobius"/>
    </source>
</evidence>
<dbReference type="PANTHER" id="PTHR43045:SF1">
    <property type="entry name" value="SHIKIMATE TRANSPORTER"/>
    <property type="match status" value="1"/>
</dbReference>
<dbReference type="Gene3D" id="1.20.1250.20">
    <property type="entry name" value="MFS general substrate transporter like domains"/>
    <property type="match status" value="2"/>
</dbReference>
<feature type="transmembrane region" description="Helical" evidence="7">
    <location>
        <begin position="308"/>
        <end position="327"/>
    </location>
</feature>
<feature type="transmembrane region" description="Helical" evidence="7">
    <location>
        <begin position="254"/>
        <end position="271"/>
    </location>
</feature>
<dbReference type="PROSITE" id="PS00216">
    <property type="entry name" value="SUGAR_TRANSPORT_1"/>
    <property type="match status" value="1"/>
</dbReference>
<dbReference type="PROSITE" id="PS00217">
    <property type="entry name" value="SUGAR_TRANSPORT_2"/>
    <property type="match status" value="1"/>
</dbReference>
<dbReference type="Pfam" id="PF07690">
    <property type="entry name" value="MFS_1"/>
    <property type="match status" value="1"/>
</dbReference>
<reference evidence="10" key="1">
    <citation type="journal article" date="2019" name="Int. J. Syst. Evol. Microbiol.">
        <title>The Global Catalogue of Microorganisms (GCM) 10K type strain sequencing project: providing services to taxonomists for standard genome sequencing and annotation.</title>
        <authorList>
            <consortium name="The Broad Institute Genomics Platform"/>
            <consortium name="The Broad Institute Genome Sequencing Center for Infectious Disease"/>
            <person name="Wu L."/>
            <person name="Ma J."/>
        </authorList>
    </citation>
    <scope>NUCLEOTIDE SEQUENCE [LARGE SCALE GENOMIC DNA]</scope>
    <source>
        <strain evidence="10">JCM 17021</strain>
    </source>
</reference>
<keyword evidence="4 7" id="KW-0812">Transmembrane</keyword>
<dbReference type="SUPFAM" id="SSF103473">
    <property type="entry name" value="MFS general substrate transporter"/>
    <property type="match status" value="1"/>
</dbReference>
<dbReference type="PROSITE" id="PS50850">
    <property type="entry name" value="MFS"/>
    <property type="match status" value="1"/>
</dbReference>
<feature type="transmembrane region" description="Helical" evidence="7">
    <location>
        <begin position="89"/>
        <end position="113"/>
    </location>
</feature>
<feature type="transmembrane region" description="Helical" evidence="7">
    <location>
        <begin position="54"/>
        <end position="77"/>
    </location>
</feature>
<dbReference type="PANTHER" id="PTHR43045">
    <property type="entry name" value="SHIKIMATE TRANSPORTER"/>
    <property type="match status" value="1"/>
</dbReference>
<keyword evidence="3" id="KW-1003">Cell membrane</keyword>
<protein>
    <submittedName>
        <fullName evidence="9">MFS transporter</fullName>
    </submittedName>
</protein>
<comment type="subcellular location">
    <subcellularLocation>
        <location evidence="1">Cell membrane</location>
        <topology evidence="1">Multi-pass membrane protein</topology>
    </subcellularLocation>
</comment>
<evidence type="ECO:0000259" key="8">
    <source>
        <dbReference type="PROSITE" id="PS50850"/>
    </source>
</evidence>
<dbReference type="CDD" id="cd17369">
    <property type="entry name" value="MFS_ShiA_like"/>
    <property type="match status" value="1"/>
</dbReference>
<organism evidence="9 10">
    <name type="scientific">Leifsonia kafniensis</name>
    <dbReference type="NCBI Taxonomy" id="475957"/>
    <lineage>
        <taxon>Bacteria</taxon>
        <taxon>Bacillati</taxon>
        <taxon>Actinomycetota</taxon>
        <taxon>Actinomycetes</taxon>
        <taxon>Micrococcales</taxon>
        <taxon>Microbacteriaceae</taxon>
        <taxon>Leifsonia</taxon>
    </lineage>
</organism>
<dbReference type="InterPro" id="IPR005829">
    <property type="entry name" value="Sugar_transporter_CS"/>
</dbReference>
<comment type="caution">
    <text evidence="9">The sequence shown here is derived from an EMBL/GenBank/DDBJ whole genome shotgun (WGS) entry which is preliminary data.</text>
</comment>
<evidence type="ECO:0000256" key="3">
    <source>
        <dbReference type="ARBA" id="ARBA00022475"/>
    </source>
</evidence>
<keyword evidence="5 7" id="KW-1133">Transmembrane helix</keyword>
<proteinExistence type="predicted"/>
<feature type="transmembrane region" description="Helical" evidence="7">
    <location>
        <begin position="119"/>
        <end position="142"/>
    </location>
</feature>
<feature type="transmembrane region" description="Helical" evidence="7">
    <location>
        <begin position="400"/>
        <end position="418"/>
    </location>
</feature>
<dbReference type="InterPro" id="IPR020846">
    <property type="entry name" value="MFS_dom"/>
</dbReference>
<accession>A0ABP7KVS9</accession>
<evidence type="ECO:0000256" key="5">
    <source>
        <dbReference type="ARBA" id="ARBA00022989"/>
    </source>
</evidence>
<keyword evidence="6 7" id="KW-0472">Membrane</keyword>
<name>A0ABP7KVS9_9MICO</name>
<sequence>MHSPRTPSKPSSQRDVIVASMLGSIVEWYDFFLYATMAALVFNKEFFPQFDPLVGSLIAFATFAAGFVTRPIGGLIFGHYGDRLGRKKILVITMLIMGGSTFAMGLLPTYATIGVAAPILLLLLRMLQGIGLGGEWGGAAILTFEHAPIKRRGLFSSWPQTGVPIGLLLSTVAVNLASLGGDEALIAWAWRVPFLFSAVLVAVGLFVRLRVTEPPAFTAMLAADKRSKVPALEVFQKYPKQLILGIGARFSESITFNVYNAFLLTYTTVVLKLPGSVALQGLLIASVVGFFVIPTAGWLSDKYGRRPVFGAGALIAFVTAFPVFALVDTGIPGLIWLAIVVGWSLGACTMFGPEAAFFAELFPARVRYTGMSIVYQFGVLPSGAIAPAVAIWLVTQFDSLWPVAIYVMVAAAIAMVCLKLSKETAGTEIDVDLLGSAQSSRSAVPVTTN</sequence>
<evidence type="ECO:0000313" key="9">
    <source>
        <dbReference type="EMBL" id="GAA3888967.1"/>
    </source>
</evidence>
<dbReference type="InterPro" id="IPR011701">
    <property type="entry name" value="MFS"/>
</dbReference>
<evidence type="ECO:0000256" key="1">
    <source>
        <dbReference type="ARBA" id="ARBA00004651"/>
    </source>
</evidence>
<feature type="domain" description="Major facilitator superfamily (MFS) profile" evidence="8">
    <location>
        <begin position="16"/>
        <end position="422"/>
    </location>
</feature>
<feature type="transmembrane region" description="Helical" evidence="7">
    <location>
        <begin position="333"/>
        <end position="352"/>
    </location>
</feature>
<keyword evidence="10" id="KW-1185">Reference proteome</keyword>
<feature type="transmembrane region" description="Helical" evidence="7">
    <location>
        <begin position="21"/>
        <end position="42"/>
    </location>
</feature>
<evidence type="ECO:0000256" key="4">
    <source>
        <dbReference type="ARBA" id="ARBA00022692"/>
    </source>
</evidence>
<feature type="transmembrane region" description="Helical" evidence="7">
    <location>
        <begin position="277"/>
        <end position="296"/>
    </location>
</feature>
<evidence type="ECO:0000256" key="2">
    <source>
        <dbReference type="ARBA" id="ARBA00022448"/>
    </source>
</evidence>
<evidence type="ECO:0000256" key="6">
    <source>
        <dbReference type="ARBA" id="ARBA00023136"/>
    </source>
</evidence>
<dbReference type="InterPro" id="IPR036259">
    <property type="entry name" value="MFS_trans_sf"/>
</dbReference>
<feature type="transmembrane region" description="Helical" evidence="7">
    <location>
        <begin position="187"/>
        <end position="207"/>
    </location>
</feature>
<gene>
    <name evidence="9" type="ORF">GCM10022381_33480</name>
</gene>
<keyword evidence="2" id="KW-0813">Transport</keyword>
<feature type="transmembrane region" description="Helical" evidence="7">
    <location>
        <begin position="373"/>
        <end position="394"/>
    </location>
</feature>
<dbReference type="Proteomes" id="UP001501803">
    <property type="component" value="Unassembled WGS sequence"/>
</dbReference>
<evidence type="ECO:0000313" key="10">
    <source>
        <dbReference type="Proteomes" id="UP001501803"/>
    </source>
</evidence>
<dbReference type="RefSeq" id="WP_345068778.1">
    <property type="nucleotide sequence ID" value="NZ_BAABCN010000012.1"/>
</dbReference>